<dbReference type="RefSeq" id="WP_093316963.1">
    <property type="nucleotide sequence ID" value="NZ_FOAF01000001.1"/>
</dbReference>
<organism evidence="2 3">
    <name type="scientific">Olivibacter domesticus</name>
    <name type="common">Pseudosphingobacterium domesticum</name>
    <dbReference type="NCBI Taxonomy" id="407022"/>
    <lineage>
        <taxon>Bacteria</taxon>
        <taxon>Pseudomonadati</taxon>
        <taxon>Bacteroidota</taxon>
        <taxon>Sphingobacteriia</taxon>
        <taxon>Sphingobacteriales</taxon>
        <taxon>Sphingobacteriaceae</taxon>
        <taxon>Olivibacter</taxon>
    </lineage>
</organism>
<sequence length="172" mass="19371">MKIKLIVAISVLMIFASCTSQRAVDLRDEITANDEQLKNIMVSKGSAEEEKLNCLINKDFEGALGAIDKQEQQFDSLIKKTAAFSVEGVKGGDSLKVAAINYYQALKILHMADREEIAQQVITYNDDTAMVRRAQDKMLELSKQKQTLFQQVYDKDEKMQTALGRFDKENGL</sequence>
<evidence type="ECO:0000313" key="3">
    <source>
        <dbReference type="Proteomes" id="UP000199421"/>
    </source>
</evidence>
<feature type="chain" id="PRO_5011582186" description="DUF4142 domain-containing protein" evidence="1">
    <location>
        <begin position="24"/>
        <end position="172"/>
    </location>
</feature>
<protein>
    <recommendedName>
        <fullName evidence="4">DUF4142 domain-containing protein</fullName>
    </recommendedName>
</protein>
<keyword evidence="1" id="KW-0732">Signal</keyword>
<dbReference type="EMBL" id="FOAF01000001">
    <property type="protein sequence ID" value="SEK42587.1"/>
    <property type="molecule type" value="Genomic_DNA"/>
</dbReference>
<dbReference type="PROSITE" id="PS51257">
    <property type="entry name" value="PROKAR_LIPOPROTEIN"/>
    <property type="match status" value="1"/>
</dbReference>
<proteinExistence type="predicted"/>
<dbReference type="OrthoDB" id="762784at2"/>
<dbReference type="AlphaFoldDB" id="A0A1H7GYK2"/>
<evidence type="ECO:0000313" key="2">
    <source>
        <dbReference type="EMBL" id="SEK42587.1"/>
    </source>
</evidence>
<evidence type="ECO:0000256" key="1">
    <source>
        <dbReference type="SAM" id="SignalP"/>
    </source>
</evidence>
<name>A0A1H7GYK2_OLID1</name>
<dbReference type="Proteomes" id="UP000199421">
    <property type="component" value="Unassembled WGS sequence"/>
</dbReference>
<accession>A0A1H7GYK2</accession>
<gene>
    <name evidence="2" type="ORF">SAMN05661044_00216</name>
</gene>
<evidence type="ECO:0008006" key="4">
    <source>
        <dbReference type="Google" id="ProtNLM"/>
    </source>
</evidence>
<keyword evidence="3" id="KW-1185">Reference proteome</keyword>
<reference evidence="3" key="1">
    <citation type="submission" date="2016-10" db="EMBL/GenBank/DDBJ databases">
        <authorList>
            <person name="Varghese N."/>
            <person name="Submissions S."/>
        </authorList>
    </citation>
    <scope>NUCLEOTIDE SEQUENCE [LARGE SCALE GENOMIC DNA]</scope>
    <source>
        <strain evidence="3">DSM 18733</strain>
    </source>
</reference>
<feature type="signal peptide" evidence="1">
    <location>
        <begin position="1"/>
        <end position="23"/>
    </location>
</feature>